<dbReference type="RefSeq" id="WP_348387069.1">
    <property type="nucleotide sequence ID" value="NZ_CP134146.1"/>
</dbReference>
<accession>A0ABY9TJE2</accession>
<organism evidence="1 2">
    <name type="scientific">Thalassotalea nanhaiensis</name>
    <dbReference type="NCBI Taxonomy" id="3065648"/>
    <lineage>
        <taxon>Bacteria</taxon>
        <taxon>Pseudomonadati</taxon>
        <taxon>Pseudomonadota</taxon>
        <taxon>Gammaproteobacteria</taxon>
        <taxon>Alteromonadales</taxon>
        <taxon>Colwelliaceae</taxon>
        <taxon>Thalassotalea</taxon>
    </lineage>
</organism>
<gene>
    <name evidence="1" type="ORF">RI845_15455</name>
</gene>
<dbReference type="Gene3D" id="3.40.50.12580">
    <property type="match status" value="1"/>
</dbReference>
<evidence type="ECO:0000313" key="1">
    <source>
        <dbReference type="EMBL" id="WNC67910.1"/>
    </source>
</evidence>
<evidence type="ECO:0000313" key="2">
    <source>
        <dbReference type="Proteomes" id="UP001248581"/>
    </source>
</evidence>
<proteinExistence type="predicted"/>
<dbReference type="InterPro" id="IPR043148">
    <property type="entry name" value="TagF_C"/>
</dbReference>
<reference evidence="2" key="1">
    <citation type="submission" date="2023-09" db="EMBL/GenBank/DDBJ databases">
        <authorList>
            <person name="Li S."/>
            <person name="Li X."/>
            <person name="Zhang C."/>
            <person name="Zhao Z."/>
        </authorList>
    </citation>
    <scope>NUCLEOTIDE SEQUENCE [LARGE SCALE GENOMIC DNA]</scope>
    <source>
        <strain evidence="2">SQ345</strain>
    </source>
</reference>
<dbReference type="EMBL" id="CP134146">
    <property type="protein sequence ID" value="WNC67910.1"/>
    <property type="molecule type" value="Genomic_DNA"/>
</dbReference>
<name>A0ABY9TJE2_9GAMM</name>
<dbReference type="InterPro" id="IPR007554">
    <property type="entry name" value="Glycerophosphate_synth"/>
</dbReference>
<protein>
    <submittedName>
        <fullName evidence="1">CDP-glycerol glycerophosphotransferase family protein</fullName>
    </submittedName>
</protein>
<dbReference type="SUPFAM" id="SSF53756">
    <property type="entry name" value="UDP-Glycosyltransferase/glycogen phosphorylase"/>
    <property type="match status" value="1"/>
</dbReference>
<dbReference type="Pfam" id="PF04464">
    <property type="entry name" value="Glyphos_transf"/>
    <property type="match status" value="1"/>
</dbReference>
<keyword evidence="2" id="KW-1185">Reference proteome</keyword>
<sequence>MNIFFDTKQLYFIPQYLPVYRELEKRGHKVTLAIYPSTHDNIIEDIAKKENLNIIWVKNNEESLNAYKEGKADWVFFGNRCKFLDELHSFAKSIQLGHGVGPKTSYYSKSSTNMTVRFVEGAYRCKRLYELFPEGNFFDVGFSKLDPIFNKDPLPFDIESLGLDPNKKTIVYAPTFYPSSIEKFHKNWPEHFDNFNILIKPHYFSISKKKLRKQKKLLEHWGSFSNTYLAKTEDYSLVPFLALGDILLSDASSAIIEFAALNKPTILCKFLKVRLTYRGPFRYRFERRMDEDYKLYSEIAEPVEHYKDLKNVVEKHLSTPELKEQQRLQLTEKLVGTIDGQVSVRITNYLENYKK</sequence>
<dbReference type="Proteomes" id="UP001248581">
    <property type="component" value="Chromosome"/>
</dbReference>